<dbReference type="STRING" id="112268.A0A182W3A2"/>
<comment type="similarity">
    <text evidence="2">Belongs to the PBP/GOBP family.</text>
</comment>
<name>A0A182W3A2_9DIPT</name>
<dbReference type="InterPro" id="IPR006170">
    <property type="entry name" value="PBP/GOBP"/>
</dbReference>
<organism evidence="4 5">
    <name type="scientific">Anopheles minimus</name>
    <dbReference type="NCBI Taxonomy" id="112268"/>
    <lineage>
        <taxon>Eukaryota</taxon>
        <taxon>Metazoa</taxon>
        <taxon>Ecdysozoa</taxon>
        <taxon>Arthropoda</taxon>
        <taxon>Hexapoda</taxon>
        <taxon>Insecta</taxon>
        <taxon>Pterygota</taxon>
        <taxon>Neoptera</taxon>
        <taxon>Endopterygota</taxon>
        <taxon>Diptera</taxon>
        <taxon>Nematocera</taxon>
        <taxon>Culicoidea</taxon>
        <taxon>Culicidae</taxon>
        <taxon>Anophelinae</taxon>
        <taxon>Anopheles</taxon>
    </lineage>
</organism>
<dbReference type="SMR" id="A0A182W3A2"/>
<dbReference type="PANTHER" id="PTHR21364">
    <property type="entry name" value="GENERAL ODORANT-BINDING PROTEIN 19A"/>
    <property type="match status" value="1"/>
</dbReference>
<proteinExistence type="inferred from homology"/>
<dbReference type="VEuPathDB" id="VectorBase:AMIN004813"/>
<dbReference type="Pfam" id="PF01395">
    <property type="entry name" value="PBP_GOBP"/>
    <property type="match status" value="1"/>
</dbReference>
<dbReference type="Proteomes" id="UP000075920">
    <property type="component" value="Unassembled WGS sequence"/>
</dbReference>
<dbReference type="PANTHER" id="PTHR21364:SF2">
    <property type="entry name" value="GENERAL ODORANT-BINDING PROTEIN 19A"/>
    <property type="match status" value="1"/>
</dbReference>
<reference evidence="4" key="2">
    <citation type="submission" date="2020-05" db="UniProtKB">
        <authorList>
            <consortium name="EnsemblMetazoa"/>
        </authorList>
    </citation>
    <scope>IDENTIFICATION</scope>
    <source>
        <strain evidence="4">MINIMUS1</strain>
    </source>
</reference>
<dbReference type="GO" id="GO:0042048">
    <property type="term" value="P:olfactory behavior"/>
    <property type="evidence" value="ECO:0007669"/>
    <property type="project" value="TreeGrafter"/>
</dbReference>
<dbReference type="AlphaFoldDB" id="A0A182W3A2"/>
<accession>A0A182W3A2</accession>
<evidence type="ECO:0000313" key="5">
    <source>
        <dbReference type="Proteomes" id="UP000075920"/>
    </source>
</evidence>
<dbReference type="GO" id="GO:0005576">
    <property type="term" value="C:extracellular region"/>
    <property type="evidence" value="ECO:0007669"/>
    <property type="project" value="UniProtKB-SubCell"/>
</dbReference>
<evidence type="ECO:0000256" key="2">
    <source>
        <dbReference type="ARBA" id="ARBA00008098"/>
    </source>
</evidence>
<dbReference type="InterPro" id="IPR036728">
    <property type="entry name" value="PBP_GOBP_sf"/>
</dbReference>
<dbReference type="GO" id="GO:0005549">
    <property type="term" value="F:odorant binding"/>
    <property type="evidence" value="ECO:0007669"/>
    <property type="project" value="InterPro"/>
</dbReference>
<keyword evidence="3" id="KW-0964">Secreted</keyword>
<dbReference type="SUPFAM" id="SSF47565">
    <property type="entry name" value="Insect pheromone/odorant-binding proteins"/>
    <property type="match status" value="1"/>
</dbReference>
<evidence type="ECO:0000256" key="1">
    <source>
        <dbReference type="ARBA" id="ARBA00004613"/>
    </source>
</evidence>
<reference evidence="5" key="1">
    <citation type="submission" date="2013-03" db="EMBL/GenBank/DDBJ databases">
        <title>The Genome Sequence of Anopheles minimus MINIMUS1.</title>
        <authorList>
            <consortium name="The Broad Institute Genomics Platform"/>
            <person name="Neafsey D.E."/>
            <person name="Walton C."/>
            <person name="Walker B."/>
            <person name="Young S.K."/>
            <person name="Zeng Q."/>
            <person name="Gargeya S."/>
            <person name="Fitzgerald M."/>
            <person name="Haas B."/>
            <person name="Abouelleil A."/>
            <person name="Allen A.W."/>
            <person name="Alvarado L."/>
            <person name="Arachchi H.M."/>
            <person name="Berlin A.M."/>
            <person name="Chapman S.B."/>
            <person name="Gainer-Dewar J."/>
            <person name="Goldberg J."/>
            <person name="Griggs A."/>
            <person name="Gujja S."/>
            <person name="Hansen M."/>
            <person name="Howarth C."/>
            <person name="Imamovic A."/>
            <person name="Ireland A."/>
            <person name="Larimer J."/>
            <person name="McCowan C."/>
            <person name="Murphy C."/>
            <person name="Pearson M."/>
            <person name="Poon T.W."/>
            <person name="Priest M."/>
            <person name="Roberts A."/>
            <person name="Saif S."/>
            <person name="Shea T."/>
            <person name="Sisk P."/>
            <person name="Sykes S."/>
            <person name="Wortman J."/>
            <person name="Nusbaum C."/>
            <person name="Birren B."/>
        </authorList>
    </citation>
    <scope>NUCLEOTIDE SEQUENCE [LARGE SCALE GENOMIC DNA]</scope>
    <source>
        <strain evidence="5">MINIMUS1</strain>
    </source>
</reference>
<dbReference type="GO" id="GO:0035275">
    <property type="term" value="F:dibutyl phthalate binding"/>
    <property type="evidence" value="ECO:0007669"/>
    <property type="project" value="TreeGrafter"/>
</dbReference>
<keyword evidence="5" id="KW-1185">Reference proteome</keyword>
<dbReference type="GO" id="GO:0007608">
    <property type="term" value="P:sensory perception of smell"/>
    <property type="evidence" value="ECO:0007669"/>
    <property type="project" value="TreeGrafter"/>
</dbReference>
<comment type="subcellular location">
    <subcellularLocation>
        <location evidence="1">Secreted</location>
    </subcellularLocation>
</comment>
<evidence type="ECO:0000256" key="3">
    <source>
        <dbReference type="ARBA" id="ARBA00022525"/>
    </source>
</evidence>
<evidence type="ECO:0000313" key="4">
    <source>
        <dbReference type="EnsemblMetazoa" id="AMIN004813-PA"/>
    </source>
</evidence>
<protein>
    <submittedName>
        <fullName evidence="4">Uncharacterized protein</fullName>
    </submittedName>
</protein>
<sequence length="193" mass="21392">MASSKLASKCSLTDSTTLPTAVADDVNRGVFADTKDFKCYVSCLLDIMQVARKGKVNYEKSLKQIDTMLPDNMKPAFRAGLEACKTAAVSLQSLLLESVPIAKLLGANVNGARDQHEQWDADTDASNNQHECRQLLNRWHPVTDLERHGGVVCLAVEPILADTERHIHALHKVAVQLRTVQRICQRGLQCCRR</sequence>
<dbReference type="CDD" id="cd23992">
    <property type="entry name" value="PBP_GOBP"/>
    <property type="match status" value="1"/>
</dbReference>
<dbReference type="EnsemblMetazoa" id="AMIN004813-RA">
    <property type="protein sequence ID" value="AMIN004813-PA"/>
    <property type="gene ID" value="AMIN004813"/>
</dbReference>
<dbReference type="Gene3D" id="1.10.238.20">
    <property type="entry name" value="Pheromone/general odorant binding protein domain"/>
    <property type="match status" value="1"/>
</dbReference>